<keyword evidence="6" id="KW-0464">Manganese</keyword>
<comment type="cofactor">
    <cofactor evidence="7">
        <name>Zn(2+)</name>
        <dbReference type="ChEBI" id="CHEBI:29105"/>
    </cofactor>
    <text evidence="7">Binds 2 Zn(2+) ions per subunit.</text>
</comment>
<dbReference type="SUPFAM" id="SSF53187">
    <property type="entry name" value="Zn-dependent exopeptidases"/>
    <property type="match status" value="1"/>
</dbReference>
<dbReference type="InterPro" id="IPR002933">
    <property type="entry name" value="Peptidase_M20"/>
</dbReference>
<comment type="subunit">
    <text evidence="3">Homodimer.</text>
</comment>
<dbReference type="Gene3D" id="3.40.630.10">
    <property type="entry name" value="Zn peptidases"/>
    <property type="match status" value="1"/>
</dbReference>
<evidence type="ECO:0000313" key="9">
    <source>
        <dbReference type="EMBL" id="TGG91337.1"/>
    </source>
</evidence>
<sequence>MSSMGREAMTLLDQAATFSEPGPGVTRVLGSAEHQALLVEMRQWFESAGAEVSLDGAGNLVGRWAGTDPSARTLIIGSHQDTVRQGGRYDGIMGVLLPLVVLQQRQAEGRPLPYPVELVAFSDEEGTRFSSTLVGSAALAGTFDPTLLQATDADGVTMEQALRDLGADPAIIPAAARDPQQVSGFLELHIEQGPLLEAENLPVGIVTAITGIERHDLRIIGKAGHAGTTPMHLRRDALVGASEVVQLLDQLCRDTDELVGVVGQLKVIPDAVNVIPGAVEMSLELRSPQTRIRRRARDILLQQIEQALKARHLDWEHRLNYEQTEVSCSPRIQSTLAAAIQDQGLETRYLFSGAGHDGLAMESLTDIGMLFMRCEDGLSHHPDEAVTIDDLDVTAQTLDRFLDHWAEANQ</sequence>
<dbReference type="Pfam" id="PF01546">
    <property type="entry name" value="Peptidase_M20"/>
    <property type="match status" value="1"/>
</dbReference>
<dbReference type="PIRSF" id="PIRSF001235">
    <property type="entry name" value="Amidase_carbamoylase"/>
    <property type="match status" value="1"/>
</dbReference>
<keyword evidence="4 7" id="KW-0479">Metal-binding</keyword>
<protein>
    <submittedName>
        <fullName evidence="9">Allantoate amidohydrolase</fullName>
    </submittedName>
</protein>
<dbReference type="NCBIfam" id="TIGR01879">
    <property type="entry name" value="hydantase"/>
    <property type="match status" value="1"/>
</dbReference>
<comment type="caution">
    <text evidence="9">The sequence shown here is derived from an EMBL/GenBank/DDBJ whole genome shotgun (WGS) entry which is preliminary data.</text>
</comment>
<accession>A0A4Z0W9Z3</accession>
<dbReference type="GO" id="GO:0046872">
    <property type="term" value="F:metal ion binding"/>
    <property type="evidence" value="ECO:0007669"/>
    <property type="project" value="UniProtKB-KW"/>
</dbReference>
<comment type="similarity">
    <text evidence="2">Belongs to the peptidase M20 family.</text>
</comment>
<feature type="binding site" evidence="8">
    <location>
        <position position="286"/>
    </location>
    <ligand>
        <name>allantoate</name>
        <dbReference type="ChEBI" id="CHEBI:17536"/>
    </ligand>
</feature>
<evidence type="ECO:0000256" key="1">
    <source>
        <dbReference type="ARBA" id="ARBA00001936"/>
    </source>
</evidence>
<dbReference type="SUPFAM" id="SSF55031">
    <property type="entry name" value="Bacterial exopeptidase dimerisation domain"/>
    <property type="match status" value="1"/>
</dbReference>
<evidence type="ECO:0000256" key="3">
    <source>
        <dbReference type="ARBA" id="ARBA00011738"/>
    </source>
</evidence>
<feature type="binding site" evidence="7">
    <location>
        <position position="90"/>
    </location>
    <ligand>
        <name>Zn(2+)</name>
        <dbReference type="ChEBI" id="CHEBI:29105"/>
        <label>1</label>
    </ligand>
</feature>
<dbReference type="PANTHER" id="PTHR32494">
    <property type="entry name" value="ALLANTOATE DEIMINASE-RELATED"/>
    <property type="match status" value="1"/>
</dbReference>
<keyword evidence="5 9" id="KW-0378">Hydrolase</keyword>
<comment type="cofactor">
    <cofactor evidence="1">
        <name>Mn(2+)</name>
        <dbReference type="ChEBI" id="CHEBI:29035"/>
    </cofactor>
</comment>
<evidence type="ECO:0000256" key="6">
    <source>
        <dbReference type="ARBA" id="ARBA00023211"/>
    </source>
</evidence>
<dbReference type="InterPro" id="IPR036264">
    <property type="entry name" value="Bact_exopeptidase_dim_dom"/>
</dbReference>
<proteinExistence type="inferred from homology"/>
<reference evidence="9 10" key="1">
    <citation type="submission" date="2019-04" db="EMBL/GenBank/DDBJ databases">
        <title>Natronospirillum operosus gen. nov., sp. nov., a haloalkaliphilic satellite isolated from decaying biomass of laboratory culture of cyanobacterium Geitlerinema sp. and proposal of Natronospirillaceae fam. nov. and Saccharospirillaceae fam. nov.</title>
        <authorList>
            <person name="Kevbrin V."/>
            <person name="Boltyanskaya Y."/>
            <person name="Koziaeva V."/>
            <person name="Grouzdev D.S."/>
            <person name="Park M."/>
            <person name="Cho J."/>
        </authorList>
    </citation>
    <scope>NUCLEOTIDE SEQUENCE [LARGE SCALE GENOMIC DNA]</scope>
    <source>
        <strain evidence="9 10">G-116</strain>
    </source>
</reference>
<dbReference type="NCBIfam" id="NF006775">
    <property type="entry name" value="PRK09290.2-5"/>
    <property type="match status" value="1"/>
</dbReference>
<feature type="binding site" evidence="8">
    <location>
        <position position="273"/>
    </location>
    <ligand>
        <name>allantoate</name>
        <dbReference type="ChEBI" id="CHEBI:17536"/>
    </ligand>
</feature>
<organism evidence="9 10">
    <name type="scientific">Natronospirillum operosum</name>
    <dbReference type="NCBI Taxonomy" id="2759953"/>
    <lineage>
        <taxon>Bacteria</taxon>
        <taxon>Pseudomonadati</taxon>
        <taxon>Pseudomonadota</taxon>
        <taxon>Gammaproteobacteria</taxon>
        <taxon>Oceanospirillales</taxon>
        <taxon>Natronospirillaceae</taxon>
        <taxon>Natronospirillum</taxon>
    </lineage>
</organism>
<feature type="binding site" evidence="7">
    <location>
        <position position="189"/>
    </location>
    <ligand>
        <name>Zn(2+)</name>
        <dbReference type="ChEBI" id="CHEBI:29105"/>
        <label>1</label>
    </ligand>
</feature>
<evidence type="ECO:0000256" key="4">
    <source>
        <dbReference type="ARBA" id="ARBA00022723"/>
    </source>
</evidence>
<dbReference type="GO" id="GO:0016813">
    <property type="term" value="F:hydrolase activity, acting on carbon-nitrogen (but not peptide) bonds, in linear amidines"/>
    <property type="evidence" value="ECO:0007669"/>
    <property type="project" value="InterPro"/>
</dbReference>
<dbReference type="OrthoDB" id="9808195at2"/>
<feature type="binding site" evidence="7">
    <location>
        <position position="125"/>
    </location>
    <ligand>
        <name>Zn(2+)</name>
        <dbReference type="ChEBI" id="CHEBI:29105"/>
        <label>2</label>
    </ligand>
</feature>
<dbReference type="InterPro" id="IPR010158">
    <property type="entry name" value="Amidase_Cbmase"/>
</dbReference>
<dbReference type="EMBL" id="SRMF01000009">
    <property type="protein sequence ID" value="TGG91337.1"/>
    <property type="molecule type" value="Genomic_DNA"/>
</dbReference>
<evidence type="ECO:0000313" key="10">
    <source>
        <dbReference type="Proteomes" id="UP000297475"/>
    </source>
</evidence>
<feature type="binding site" evidence="7">
    <location>
        <position position="79"/>
    </location>
    <ligand>
        <name>Zn(2+)</name>
        <dbReference type="ChEBI" id="CHEBI:29105"/>
        <label>1</label>
    </ligand>
</feature>
<feature type="binding site" evidence="7">
    <location>
        <position position="380"/>
    </location>
    <ligand>
        <name>Zn(2+)</name>
        <dbReference type="ChEBI" id="CHEBI:29105"/>
        <label>2</label>
    </ligand>
</feature>
<evidence type="ECO:0000256" key="8">
    <source>
        <dbReference type="PIRSR" id="PIRSR001235-2"/>
    </source>
</evidence>
<dbReference type="Gene3D" id="3.30.70.360">
    <property type="match status" value="1"/>
</dbReference>
<evidence type="ECO:0000256" key="5">
    <source>
        <dbReference type="ARBA" id="ARBA00022801"/>
    </source>
</evidence>
<dbReference type="CDD" id="cd03884">
    <property type="entry name" value="M20_bAS"/>
    <property type="match status" value="1"/>
</dbReference>
<gene>
    <name evidence="9" type="ORF">E4656_16595</name>
</gene>
<dbReference type="PANTHER" id="PTHR32494:SF19">
    <property type="entry name" value="ALLANTOATE DEIMINASE-RELATED"/>
    <property type="match status" value="1"/>
</dbReference>
<keyword evidence="7" id="KW-0862">Zinc</keyword>
<dbReference type="Proteomes" id="UP000297475">
    <property type="component" value="Unassembled WGS sequence"/>
</dbReference>
<dbReference type="RefSeq" id="WP_135484429.1">
    <property type="nucleotide sequence ID" value="NZ_SRMF01000009.1"/>
</dbReference>
<feature type="binding site" evidence="8">
    <location>
        <position position="214"/>
    </location>
    <ligand>
        <name>allantoate</name>
        <dbReference type="ChEBI" id="CHEBI:17536"/>
    </ligand>
</feature>
<name>A0A4Z0W9Z3_9GAMM</name>
<dbReference type="AlphaFoldDB" id="A0A4Z0W9Z3"/>
<evidence type="ECO:0000256" key="7">
    <source>
        <dbReference type="PIRSR" id="PIRSR001235-1"/>
    </source>
</evidence>
<keyword evidence="10" id="KW-1185">Reference proteome</keyword>
<feature type="binding site" evidence="7">
    <location>
        <position position="90"/>
    </location>
    <ligand>
        <name>Zn(2+)</name>
        <dbReference type="ChEBI" id="CHEBI:29105"/>
        <label>2</label>
    </ligand>
</feature>
<evidence type="ECO:0000256" key="2">
    <source>
        <dbReference type="ARBA" id="ARBA00006153"/>
    </source>
</evidence>